<gene>
    <name evidence="3" type="ORF">SAMN06295920_101314</name>
</gene>
<dbReference type="InterPro" id="IPR004046">
    <property type="entry name" value="GST_C"/>
</dbReference>
<accession>A0A1T4ZWN1</accession>
<dbReference type="InterPro" id="IPR036282">
    <property type="entry name" value="Glutathione-S-Trfase_C_sf"/>
</dbReference>
<evidence type="ECO:0000259" key="2">
    <source>
        <dbReference type="PROSITE" id="PS50405"/>
    </source>
</evidence>
<feature type="domain" description="GST C-terminal" evidence="2">
    <location>
        <begin position="83"/>
        <end position="192"/>
    </location>
</feature>
<dbReference type="InterPro" id="IPR036249">
    <property type="entry name" value="Thioredoxin-like_sf"/>
</dbReference>
<dbReference type="AlphaFoldDB" id="A0A1T4ZWN1"/>
<dbReference type="OrthoDB" id="9810080at2"/>
<dbReference type="PROSITE" id="PS50404">
    <property type="entry name" value="GST_NTER"/>
    <property type="match status" value="1"/>
</dbReference>
<proteinExistence type="predicted"/>
<dbReference type="EMBL" id="FUYM01000001">
    <property type="protein sequence ID" value="SKB27106.1"/>
    <property type="molecule type" value="Genomic_DNA"/>
</dbReference>
<protein>
    <submittedName>
        <fullName evidence="3">Glutathione S-transferase</fullName>
    </submittedName>
</protein>
<dbReference type="SUPFAM" id="SSF47616">
    <property type="entry name" value="GST C-terminal domain-like"/>
    <property type="match status" value="1"/>
</dbReference>
<name>A0A1T4ZWN1_9SPHN</name>
<dbReference type="InterPro" id="IPR010987">
    <property type="entry name" value="Glutathione-S-Trfase_C-like"/>
</dbReference>
<dbReference type="GO" id="GO:0016740">
    <property type="term" value="F:transferase activity"/>
    <property type="evidence" value="ECO:0007669"/>
    <property type="project" value="UniProtKB-KW"/>
</dbReference>
<dbReference type="InterPro" id="IPR040079">
    <property type="entry name" value="Glutathione_S-Trfase"/>
</dbReference>
<reference evidence="4" key="1">
    <citation type="submission" date="2017-02" db="EMBL/GenBank/DDBJ databases">
        <authorList>
            <person name="Varghese N."/>
            <person name="Submissions S."/>
        </authorList>
    </citation>
    <scope>NUCLEOTIDE SEQUENCE [LARGE SCALE GENOMIC DNA]</scope>
    <source>
        <strain evidence="4">UM2</strain>
    </source>
</reference>
<dbReference type="InterPro" id="IPR004045">
    <property type="entry name" value="Glutathione_S-Trfase_N"/>
</dbReference>
<sequence>MRVYGDSISGNCLKVKWTADLLGIRHEWIETSVLEGATRTPEFLAMNPAGQVPLVRYDDGRTLAQSNAIILSLAEGSALIPTDAYQRAKMLEWLFWEQYSHEPYVAVARFQVHYLGKAAAELEPRIVERGKGALKLLDEQLTERSFLVGDALSLADIALVAYTRVAHQGGFDLGDYPAVQRWIARMEEALGI</sequence>
<dbReference type="RefSeq" id="WP_079646280.1">
    <property type="nucleotide sequence ID" value="NZ_FUYM01000001.1"/>
</dbReference>
<feature type="domain" description="GST N-terminal" evidence="1">
    <location>
        <begin position="1"/>
        <end position="81"/>
    </location>
</feature>
<dbReference type="PROSITE" id="PS50405">
    <property type="entry name" value="GST_CTER"/>
    <property type="match status" value="1"/>
</dbReference>
<dbReference type="SFLD" id="SFLDG01151">
    <property type="entry name" value="Main.2:_Nu-like"/>
    <property type="match status" value="1"/>
</dbReference>
<organism evidence="3 4">
    <name type="scientific">Rhizorhabdus histidinilytica</name>
    <dbReference type="NCBI Taxonomy" id="439228"/>
    <lineage>
        <taxon>Bacteria</taxon>
        <taxon>Pseudomonadati</taxon>
        <taxon>Pseudomonadota</taxon>
        <taxon>Alphaproteobacteria</taxon>
        <taxon>Sphingomonadales</taxon>
        <taxon>Sphingomonadaceae</taxon>
        <taxon>Rhizorhabdus</taxon>
    </lineage>
</organism>
<dbReference type="PANTHER" id="PTHR44051:SF2">
    <property type="entry name" value="HYPOTHETICAL GLUTATHIONE S-TRANSFERASE LIKE PROTEIN"/>
    <property type="match status" value="1"/>
</dbReference>
<dbReference type="SFLD" id="SFLDS00019">
    <property type="entry name" value="Glutathione_Transferase_(cytos"/>
    <property type="match status" value="1"/>
</dbReference>
<evidence type="ECO:0000313" key="3">
    <source>
        <dbReference type="EMBL" id="SKB27106.1"/>
    </source>
</evidence>
<dbReference type="Pfam" id="PF13409">
    <property type="entry name" value="GST_N_2"/>
    <property type="match status" value="1"/>
</dbReference>
<dbReference type="Pfam" id="PF00043">
    <property type="entry name" value="GST_C"/>
    <property type="match status" value="1"/>
</dbReference>
<dbReference type="CDD" id="cd03056">
    <property type="entry name" value="GST_N_4"/>
    <property type="match status" value="1"/>
</dbReference>
<keyword evidence="4" id="KW-1185">Reference proteome</keyword>
<dbReference type="SFLD" id="SFLDG00358">
    <property type="entry name" value="Main_(cytGST)"/>
    <property type="match status" value="1"/>
</dbReference>
<evidence type="ECO:0000259" key="1">
    <source>
        <dbReference type="PROSITE" id="PS50404"/>
    </source>
</evidence>
<dbReference type="STRING" id="439228.SAMN06295920_101314"/>
<keyword evidence="3" id="KW-0808">Transferase</keyword>
<evidence type="ECO:0000313" key="4">
    <source>
        <dbReference type="Proteomes" id="UP000189818"/>
    </source>
</evidence>
<dbReference type="Gene3D" id="3.40.30.10">
    <property type="entry name" value="Glutaredoxin"/>
    <property type="match status" value="1"/>
</dbReference>
<dbReference type="Gene3D" id="1.20.1050.10">
    <property type="match status" value="1"/>
</dbReference>
<dbReference type="SUPFAM" id="SSF52833">
    <property type="entry name" value="Thioredoxin-like"/>
    <property type="match status" value="1"/>
</dbReference>
<dbReference type="Proteomes" id="UP000189818">
    <property type="component" value="Unassembled WGS sequence"/>
</dbReference>
<dbReference type="PANTHER" id="PTHR44051">
    <property type="entry name" value="GLUTATHIONE S-TRANSFERASE-RELATED"/>
    <property type="match status" value="1"/>
</dbReference>